<evidence type="ECO:0000313" key="2">
    <source>
        <dbReference type="EMBL" id="CAF1470398.1"/>
    </source>
</evidence>
<feature type="compositionally biased region" description="Low complexity" evidence="1">
    <location>
        <begin position="74"/>
        <end position="93"/>
    </location>
</feature>
<dbReference type="AlphaFoldDB" id="A0A815QZA3"/>
<evidence type="ECO:0000256" key="1">
    <source>
        <dbReference type="SAM" id="MobiDB-lite"/>
    </source>
</evidence>
<evidence type="ECO:0000313" key="4">
    <source>
        <dbReference type="Proteomes" id="UP000663832"/>
    </source>
</evidence>
<dbReference type="SUPFAM" id="SSF47661">
    <property type="entry name" value="t-snare proteins"/>
    <property type="match status" value="1"/>
</dbReference>
<comment type="caution">
    <text evidence="2">The sequence shown here is derived from an EMBL/GenBank/DDBJ whole genome shotgun (WGS) entry which is preliminary data.</text>
</comment>
<gene>
    <name evidence="2" type="ORF">BJG266_LOCUS41493</name>
    <name evidence="3" type="ORF">QVE165_LOCUS58355</name>
</gene>
<sequence length="114" mass="13532">MKDIRELTNVDKKLRKILSKILAKQHVTIPERFREVKYTALRKEKKNFNRSNAIQFHQQDISSPLLANYPTPAPTHYQQQQQQQRQTVTPSQQETVMRAVTERDEEIHNVEVHD</sequence>
<feature type="region of interest" description="Disordered" evidence="1">
    <location>
        <begin position="59"/>
        <end position="94"/>
    </location>
</feature>
<dbReference type="Gene3D" id="1.20.58.70">
    <property type="match status" value="1"/>
</dbReference>
<keyword evidence="4" id="KW-1185">Reference proteome</keyword>
<dbReference type="EMBL" id="CAJNOI010002334">
    <property type="protein sequence ID" value="CAF1470398.1"/>
    <property type="molecule type" value="Genomic_DNA"/>
</dbReference>
<dbReference type="Proteomes" id="UP000663832">
    <property type="component" value="Unassembled WGS sequence"/>
</dbReference>
<accession>A0A815QZA3</accession>
<name>A0A815QZA3_9BILA</name>
<proteinExistence type="predicted"/>
<dbReference type="GO" id="GO:0016020">
    <property type="term" value="C:membrane"/>
    <property type="evidence" value="ECO:0007669"/>
    <property type="project" value="InterPro"/>
</dbReference>
<dbReference type="OrthoDB" id="10331621at2759"/>
<evidence type="ECO:0000313" key="3">
    <source>
        <dbReference type="EMBL" id="CAF1635591.1"/>
    </source>
</evidence>
<dbReference type="Proteomes" id="UP000663877">
    <property type="component" value="Unassembled WGS sequence"/>
</dbReference>
<protein>
    <submittedName>
        <fullName evidence="2">Uncharacterized protein</fullName>
    </submittedName>
</protein>
<dbReference type="InterPro" id="IPR010989">
    <property type="entry name" value="SNARE"/>
</dbReference>
<dbReference type="EMBL" id="CAJNOM010002650">
    <property type="protein sequence ID" value="CAF1635591.1"/>
    <property type="molecule type" value="Genomic_DNA"/>
</dbReference>
<reference evidence="2" key="1">
    <citation type="submission" date="2021-02" db="EMBL/GenBank/DDBJ databases">
        <authorList>
            <person name="Nowell W R."/>
        </authorList>
    </citation>
    <scope>NUCLEOTIDE SEQUENCE</scope>
</reference>
<dbReference type="GO" id="GO:0016192">
    <property type="term" value="P:vesicle-mediated transport"/>
    <property type="evidence" value="ECO:0007669"/>
    <property type="project" value="InterPro"/>
</dbReference>
<organism evidence="2 5">
    <name type="scientific">Adineta steineri</name>
    <dbReference type="NCBI Taxonomy" id="433720"/>
    <lineage>
        <taxon>Eukaryota</taxon>
        <taxon>Metazoa</taxon>
        <taxon>Spiralia</taxon>
        <taxon>Gnathifera</taxon>
        <taxon>Rotifera</taxon>
        <taxon>Eurotatoria</taxon>
        <taxon>Bdelloidea</taxon>
        <taxon>Adinetida</taxon>
        <taxon>Adinetidae</taxon>
        <taxon>Adineta</taxon>
    </lineage>
</organism>
<evidence type="ECO:0000313" key="5">
    <source>
        <dbReference type="Proteomes" id="UP000663877"/>
    </source>
</evidence>